<dbReference type="PANTHER" id="PTHR10540:SF6">
    <property type="entry name" value="EUKARYOTIC TRANSLATION INITIATION FACTOR 3 SUBUNIT F"/>
    <property type="match status" value="1"/>
</dbReference>
<dbReference type="HOGENOM" id="CLU_027018_0_1_1"/>
<dbReference type="OMA" id="EYFVHFH"/>
<dbReference type="FunCoup" id="K3W8M9">
    <property type="interactions" value="645"/>
</dbReference>
<feature type="domain" description="MPN" evidence="5">
    <location>
        <begin position="16"/>
        <end position="154"/>
    </location>
</feature>
<dbReference type="InterPro" id="IPR024969">
    <property type="entry name" value="EIF3F/CSN6-like_C"/>
</dbReference>
<keyword evidence="2 4" id="KW-0396">Initiation factor</keyword>
<dbReference type="GO" id="GO:0031369">
    <property type="term" value="F:translation initiation factor binding"/>
    <property type="evidence" value="ECO:0007669"/>
    <property type="project" value="InterPro"/>
</dbReference>
<evidence type="ECO:0000256" key="3">
    <source>
        <dbReference type="ARBA" id="ARBA00022917"/>
    </source>
</evidence>
<keyword evidence="1 4" id="KW-0963">Cytoplasm</keyword>
<reference evidence="6" key="3">
    <citation type="submission" date="2015-02" db="UniProtKB">
        <authorList>
            <consortium name="EnsemblProtists"/>
        </authorList>
    </citation>
    <scope>IDENTIFICATION</scope>
    <source>
        <strain evidence="6">DAOM BR144</strain>
    </source>
</reference>
<comment type="subunit">
    <text evidence="4">Component of the eukaryotic translation initiation factor 3 (eIF-3) complex.</text>
</comment>
<evidence type="ECO:0000313" key="7">
    <source>
        <dbReference type="Proteomes" id="UP000019132"/>
    </source>
</evidence>
<dbReference type="Pfam" id="PF01398">
    <property type="entry name" value="JAB"/>
    <property type="match status" value="1"/>
</dbReference>
<reference evidence="7" key="1">
    <citation type="journal article" date="2010" name="Genome Biol.">
        <title>Genome sequence of the necrotrophic plant pathogen Pythium ultimum reveals original pathogenicity mechanisms and effector repertoire.</title>
        <authorList>
            <person name="Levesque C.A."/>
            <person name="Brouwer H."/>
            <person name="Cano L."/>
            <person name="Hamilton J.P."/>
            <person name="Holt C."/>
            <person name="Huitema E."/>
            <person name="Raffaele S."/>
            <person name="Robideau G.P."/>
            <person name="Thines M."/>
            <person name="Win J."/>
            <person name="Zerillo M.M."/>
            <person name="Beakes G.W."/>
            <person name="Boore J.L."/>
            <person name="Busam D."/>
            <person name="Dumas B."/>
            <person name="Ferriera S."/>
            <person name="Fuerstenberg S.I."/>
            <person name="Gachon C.M."/>
            <person name="Gaulin E."/>
            <person name="Govers F."/>
            <person name="Grenville-Briggs L."/>
            <person name="Horner N."/>
            <person name="Hostetler J."/>
            <person name="Jiang R.H."/>
            <person name="Johnson J."/>
            <person name="Krajaejun T."/>
            <person name="Lin H."/>
            <person name="Meijer H.J."/>
            <person name="Moore B."/>
            <person name="Morris P."/>
            <person name="Phuntmart V."/>
            <person name="Puiu D."/>
            <person name="Shetty J."/>
            <person name="Stajich J.E."/>
            <person name="Tripathy S."/>
            <person name="Wawra S."/>
            <person name="van West P."/>
            <person name="Whitty B.R."/>
            <person name="Coutinho P.M."/>
            <person name="Henrissat B."/>
            <person name="Martin F."/>
            <person name="Thomas P.D."/>
            <person name="Tyler B.M."/>
            <person name="De Vries R.P."/>
            <person name="Kamoun S."/>
            <person name="Yandell M."/>
            <person name="Tisserat N."/>
            <person name="Buell C.R."/>
        </authorList>
    </citation>
    <scope>NUCLEOTIDE SEQUENCE</scope>
    <source>
        <strain evidence="7">DAOM:BR144</strain>
    </source>
</reference>
<dbReference type="InParanoid" id="K3W8M9"/>
<accession>K3W8M9</accession>
<dbReference type="VEuPathDB" id="FungiDB:PYU1_G001320"/>
<dbReference type="PROSITE" id="PS50249">
    <property type="entry name" value="MPN"/>
    <property type="match status" value="1"/>
</dbReference>
<evidence type="ECO:0000256" key="2">
    <source>
        <dbReference type="ARBA" id="ARBA00022540"/>
    </source>
</evidence>
<evidence type="ECO:0000256" key="1">
    <source>
        <dbReference type="ARBA" id="ARBA00022490"/>
    </source>
</evidence>
<dbReference type="GO" id="GO:0001732">
    <property type="term" value="P:formation of cytoplasmic translation initiation complex"/>
    <property type="evidence" value="ECO:0007669"/>
    <property type="project" value="UniProtKB-UniRule"/>
</dbReference>
<dbReference type="CDD" id="cd08064">
    <property type="entry name" value="MPN_eIF3f"/>
    <property type="match status" value="1"/>
</dbReference>
<dbReference type="EMBL" id="GL376626">
    <property type="status" value="NOT_ANNOTATED_CDS"/>
    <property type="molecule type" value="Genomic_DNA"/>
</dbReference>
<comment type="similarity">
    <text evidence="4">Belongs to the eIF-3 subunit F family.</text>
</comment>
<dbReference type="Proteomes" id="UP000019132">
    <property type="component" value="Unassembled WGS sequence"/>
</dbReference>
<dbReference type="Gene3D" id="3.40.140.10">
    <property type="entry name" value="Cytidine Deaminase, domain 2"/>
    <property type="match status" value="1"/>
</dbReference>
<proteinExistence type="inferred from homology"/>
<dbReference type="InterPro" id="IPR027531">
    <property type="entry name" value="eIF3f"/>
</dbReference>
<dbReference type="Pfam" id="PF13012">
    <property type="entry name" value="MitMem_reg"/>
    <property type="match status" value="1"/>
</dbReference>
<comment type="function">
    <text evidence="4">Component of the eukaryotic translation initiation factor 3 (eIF-3) complex, which is involved in protein synthesis of a specialized repertoire of mRNAs and, together with other initiation factors, stimulates binding of mRNA and methionyl-tRNAi to the 40S ribosome. The eIF-3 complex specifically targets and initiates translation of a subset of mRNAs involved in cell proliferation.</text>
</comment>
<dbReference type="PANTHER" id="PTHR10540">
    <property type="entry name" value="EUKARYOTIC TRANSLATION INITIATION FACTOR 3 SUBUNIT F-RELATED"/>
    <property type="match status" value="1"/>
</dbReference>
<organism evidence="6 7">
    <name type="scientific">Globisporangium ultimum (strain ATCC 200006 / CBS 805.95 / DAOM BR144)</name>
    <name type="common">Pythium ultimum</name>
    <dbReference type="NCBI Taxonomy" id="431595"/>
    <lineage>
        <taxon>Eukaryota</taxon>
        <taxon>Sar</taxon>
        <taxon>Stramenopiles</taxon>
        <taxon>Oomycota</taxon>
        <taxon>Peronosporomycetes</taxon>
        <taxon>Pythiales</taxon>
        <taxon>Pythiaceae</taxon>
        <taxon>Globisporangium</taxon>
    </lineage>
</organism>
<evidence type="ECO:0000256" key="4">
    <source>
        <dbReference type="HAMAP-Rule" id="MF_03005"/>
    </source>
</evidence>
<dbReference type="GO" id="GO:0003743">
    <property type="term" value="F:translation initiation factor activity"/>
    <property type="evidence" value="ECO:0007669"/>
    <property type="project" value="UniProtKB-UniRule"/>
</dbReference>
<evidence type="ECO:0000313" key="6">
    <source>
        <dbReference type="EnsemblProtists" id="PYU1_T001320"/>
    </source>
</evidence>
<keyword evidence="7" id="KW-1185">Reference proteome</keyword>
<name>K3W8M9_GLOUD</name>
<dbReference type="HAMAP" id="MF_03005">
    <property type="entry name" value="eIF3f"/>
    <property type="match status" value="1"/>
</dbReference>
<dbReference type="InterPro" id="IPR000555">
    <property type="entry name" value="JAMM/MPN+_dom"/>
</dbReference>
<protein>
    <recommendedName>
        <fullName evidence="4">Eukaryotic translation initiation factor 3 subunit F</fullName>
        <shortName evidence="4">eIF3f</shortName>
    </recommendedName>
    <alternativeName>
        <fullName evidence="4">Eukaryotic translation initiation factor 3 subunit 5</fullName>
    </alternativeName>
</protein>
<dbReference type="AlphaFoldDB" id="K3W8M9"/>
<dbReference type="EnsemblProtists" id="PYU1_T001320">
    <property type="protein sequence ID" value="PYU1_T001320"/>
    <property type="gene ID" value="PYU1_G001320"/>
</dbReference>
<keyword evidence="3 4" id="KW-0648">Protein biosynthesis</keyword>
<dbReference type="eggNOG" id="KOG2975">
    <property type="taxonomic scope" value="Eukaryota"/>
</dbReference>
<evidence type="ECO:0000259" key="5">
    <source>
        <dbReference type="PROSITE" id="PS50249"/>
    </source>
</evidence>
<dbReference type="SMART" id="SM00232">
    <property type="entry name" value="JAB_MPN"/>
    <property type="match status" value="1"/>
</dbReference>
<comment type="subcellular location">
    <subcellularLocation>
        <location evidence="4">Cytoplasm</location>
    </subcellularLocation>
</comment>
<sequence length="287" mass="31304">MAMNELILGTEAVCEVKVHPVVVFQILDRALRRSEEQDRVIGTLLGRVENGVAEITNSFAVPHLENGDEVAVGKDFHTQMYDLHQRVNENEVVVGWYATTADGMSVNTSLVDEHSCLIHEFYGSVCEMPVHVVIDTSLQTDQLQVSAFVSTPLEAAESALVNQFKQIQVTQKMSEPEAIALSAMAPKEDSESVSLPTELAALEASMERLYACLENASSYVSDVVEGKIVSDAKVGREIADALASIPAIRPDQFDQIFSSGLQDLLMVSYLSGLTQAQLSMAEKLINT</sequence>
<dbReference type="InterPro" id="IPR037518">
    <property type="entry name" value="MPN"/>
</dbReference>
<dbReference type="GO" id="GO:0071541">
    <property type="term" value="C:eukaryotic translation initiation factor 3 complex, eIF3m"/>
    <property type="evidence" value="ECO:0007669"/>
    <property type="project" value="TreeGrafter"/>
</dbReference>
<dbReference type="GO" id="GO:0033290">
    <property type="term" value="C:eukaryotic 48S preinitiation complex"/>
    <property type="evidence" value="ECO:0007669"/>
    <property type="project" value="UniProtKB-UniRule"/>
</dbReference>
<reference evidence="7" key="2">
    <citation type="submission" date="2010-04" db="EMBL/GenBank/DDBJ databases">
        <authorList>
            <person name="Buell R."/>
            <person name="Hamilton J."/>
            <person name="Hostetler J."/>
        </authorList>
    </citation>
    <scope>NUCLEOTIDE SEQUENCE [LARGE SCALE GENOMIC DNA]</scope>
    <source>
        <strain evidence="7">DAOM:BR144</strain>
    </source>
</reference>
<dbReference type="STRING" id="431595.K3W8M9"/>
<dbReference type="GO" id="GO:0008237">
    <property type="term" value="F:metallopeptidase activity"/>
    <property type="evidence" value="ECO:0007669"/>
    <property type="project" value="InterPro"/>
</dbReference>
<dbReference type="GO" id="GO:0016282">
    <property type="term" value="C:eukaryotic 43S preinitiation complex"/>
    <property type="evidence" value="ECO:0007669"/>
    <property type="project" value="UniProtKB-UniRule"/>
</dbReference>